<feature type="region of interest" description="Disordered" evidence="1">
    <location>
        <begin position="338"/>
        <end position="396"/>
    </location>
</feature>
<dbReference type="PANTHER" id="PTHR34200">
    <property type="entry name" value="DENTIN SIALOPHOSPHOPROTEIN-LIKE ISOFORM X1"/>
    <property type="match status" value="1"/>
</dbReference>
<dbReference type="InterPro" id="IPR055780">
    <property type="entry name" value="DUF7356"/>
</dbReference>
<dbReference type="EMBL" id="CAMGYJ010000007">
    <property type="protein sequence ID" value="CAI0441657.1"/>
    <property type="molecule type" value="Genomic_DNA"/>
</dbReference>
<keyword evidence="2" id="KW-0812">Transmembrane</keyword>
<name>A0AAV0M4I7_9ROSI</name>
<gene>
    <name evidence="5" type="ORF">LITE_LOCUS26963</name>
</gene>
<evidence type="ECO:0000256" key="1">
    <source>
        <dbReference type="SAM" id="MobiDB-lite"/>
    </source>
</evidence>
<feature type="chain" id="PRO_5043684526" description="DUF7356 domain-containing protein" evidence="3">
    <location>
        <begin position="25"/>
        <end position="396"/>
    </location>
</feature>
<feature type="compositionally biased region" description="Basic and acidic residues" evidence="1">
    <location>
        <begin position="59"/>
        <end position="72"/>
    </location>
</feature>
<feature type="domain" description="DUF7356" evidence="4">
    <location>
        <begin position="160"/>
        <end position="261"/>
    </location>
</feature>
<feature type="region of interest" description="Disordered" evidence="1">
    <location>
        <begin position="29"/>
        <end position="167"/>
    </location>
</feature>
<keyword evidence="2" id="KW-1133">Transmembrane helix</keyword>
<accession>A0AAV0M4I7</accession>
<feature type="compositionally biased region" description="Basic and acidic residues" evidence="1">
    <location>
        <begin position="125"/>
        <end position="146"/>
    </location>
</feature>
<feature type="compositionally biased region" description="Basic and acidic residues" evidence="1">
    <location>
        <begin position="157"/>
        <end position="167"/>
    </location>
</feature>
<feature type="transmembrane region" description="Helical" evidence="2">
    <location>
        <begin position="289"/>
        <end position="313"/>
    </location>
</feature>
<organism evidence="5 6">
    <name type="scientific">Linum tenue</name>
    <dbReference type="NCBI Taxonomy" id="586396"/>
    <lineage>
        <taxon>Eukaryota</taxon>
        <taxon>Viridiplantae</taxon>
        <taxon>Streptophyta</taxon>
        <taxon>Embryophyta</taxon>
        <taxon>Tracheophyta</taxon>
        <taxon>Spermatophyta</taxon>
        <taxon>Magnoliopsida</taxon>
        <taxon>eudicotyledons</taxon>
        <taxon>Gunneridae</taxon>
        <taxon>Pentapetalae</taxon>
        <taxon>rosids</taxon>
        <taxon>fabids</taxon>
        <taxon>Malpighiales</taxon>
        <taxon>Linaceae</taxon>
        <taxon>Linum</taxon>
    </lineage>
</organism>
<feature type="signal peptide" evidence="3">
    <location>
        <begin position="1"/>
        <end position="24"/>
    </location>
</feature>
<keyword evidence="3" id="KW-0732">Signal</keyword>
<evidence type="ECO:0000259" key="4">
    <source>
        <dbReference type="Pfam" id="PF24053"/>
    </source>
</evidence>
<keyword evidence="6" id="KW-1185">Reference proteome</keyword>
<evidence type="ECO:0000313" key="6">
    <source>
        <dbReference type="Proteomes" id="UP001154282"/>
    </source>
</evidence>
<reference evidence="5" key="1">
    <citation type="submission" date="2022-08" db="EMBL/GenBank/DDBJ databases">
        <authorList>
            <person name="Gutierrez-Valencia J."/>
        </authorList>
    </citation>
    <scope>NUCLEOTIDE SEQUENCE</scope>
</reference>
<dbReference type="Proteomes" id="UP001154282">
    <property type="component" value="Unassembled WGS sequence"/>
</dbReference>
<comment type="caution">
    <text evidence="5">The sequence shown here is derived from an EMBL/GenBank/DDBJ whole genome shotgun (WGS) entry which is preliminary data.</text>
</comment>
<evidence type="ECO:0000256" key="2">
    <source>
        <dbReference type="SAM" id="Phobius"/>
    </source>
</evidence>
<sequence>MGIDRALLLGLVLALLVFVDFSWAGSEVDVKGNPVPNLESANKSNEKPIESKLGSDPVTDDKQKEKKTEEGKVGAVDQVSKPKEAAVSNDGQRNDSKTGNKETGNGKKGNADLDVQLQSKTVDGNQKEGKDGEKEPKLDVDTKDGKNGVPTDPLPKTGKEISRGEECDHSNKCVIEDSKLVACIRVPGNESPDLSLLIQNNGNVPVSVTILSPDFVHLETKNIQLQQKENKKVKVSIADRGSDSSIVLKTATGSCSLDIRDVIDHYLGEDSDNSLGGSTQAISRSRTHLLYLLACFVAVPVLVGSGWLCFILWRKKFSNGTGGSSKYQRLEMALPVSGGVGKTAQPEANDDGWDNSWGNDWGDDEEMPKTPSMPLTPSVSGKGLASRRLNKDGWKD</sequence>
<protein>
    <recommendedName>
        <fullName evidence="4">DUF7356 domain-containing protein</fullName>
    </recommendedName>
</protein>
<dbReference type="AlphaFoldDB" id="A0AAV0M4I7"/>
<dbReference type="PANTHER" id="PTHR34200:SF8">
    <property type="entry name" value="TRANSMEMBRANE PROTEIN"/>
    <property type="match status" value="1"/>
</dbReference>
<evidence type="ECO:0000256" key="3">
    <source>
        <dbReference type="SAM" id="SignalP"/>
    </source>
</evidence>
<evidence type="ECO:0000313" key="5">
    <source>
        <dbReference type="EMBL" id="CAI0441657.1"/>
    </source>
</evidence>
<proteinExistence type="predicted"/>
<dbReference type="Pfam" id="PF24053">
    <property type="entry name" value="DUF7356"/>
    <property type="match status" value="1"/>
</dbReference>
<keyword evidence="2" id="KW-0472">Membrane</keyword>